<feature type="transmembrane region" description="Helical" evidence="14">
    <location>
        <begin position="521"/>
        <end position="543"/>
    </location>
</feature>
<name>A0AAQ6IJZ5_ANATE</name>
<dbReference type="PANTHER" id="PTHR43243:SF88">
    <property type="entry name" value="HIGH AFFINITY CATIONIC AMINO ACID TRANSPORTER 1 ISOFORM X1"/>
    <property type="match status" value="1"/>
</dbReference>
<dbReference type="GO" id="GO:0000064">
    <property type="term" value="F:L-ornithine transmembrane transporter activity"/>
    <property type="evidence" value="ECO:0007669"/>
    <property type="project" value="TreeGrafter"/>
</dbReference>
<feature type="transmembrane region" description="Helical" evidence="14">
    <location>
        <begin position="37"/>
        <end position="58"/>
    </location>
</feature>
<dbReference type="Pfam" id="PF13906">
    <property type="entry name" value="AA_permease_C"/>
    <property type="match status" value="1"/>
</dbReference>
<accession>A0AAQ6IJZ5</accession>
<dbReference type="GeneTree" id="ENSGT00940000155349"/>
<reference evidence="16" key="2">
    <citation type="submission" date="2025-08" db="UniProtKB">
        <authorList>
            <consortium name="Ensembl"/>
        </authorList>
    </citation>
    <scope>IDENTIFICATION</scope>
</reference>
<evidence type="ECO:0000256" key="4">
    <source>
        <dbReference type="ARBA" id="ARBA00022475"/>
    </source>
</evidence>
<feature type="transmembrane region" description="Helical" evidence="14">
    <location>
        <begin position="389"/>
        <end position="409"/>
    </location>
</feature>
<feature type="transmembrane region" description="Helical" evidence="14">
    <location>
        <begin position="342"/>
        <end position="368"/>
    </location>
</feature>
<reference evidence="16" key="3">
    <citation type="submission" date="2025-09" db="UniProtKB">
        <authorList>
            <consortium name="Ensembl"/>
        </authorList>
    </citation>
    <scope>IDENTIFICATION</scope>
</reference>
<dbReference type="GeneID" id="113169399"/>
<dbReference type="RefSeq" id="XP_026226562.1">
    <property type="nucleotide sequence ID" value="XM_026370777.1"/>
</dbReference>
<feature type="transmembrane region" description="Helical" evidence="14">
    <location>
        <begin position="555"/>
        <end position="574"/>
    </location>
</feature>
<feature type="domain" description="Cationic amino acid transporter C-terminal" evidence="15">
    <location>
        <begin position="553"/>
        <end position="603"/>
    </location>
</feature>
<evidence type="ECO:0000259" key="15">
    <source>
        <dbReference type="Pfam" id="PF13906"/>
    </source>
</evidence>
<dbReference type="PANTHER" id="PTHR43243">
    <property type="entry name" value="INNER MEMBRANE TRANSPORTER YGJI-RELATED"/>
    <property type="match status" value="1"/>
</dbReference>
<dbReference type="GO" id="GO:0061459">
    <property type="term" value="F:L-arginine transmembrane transporter activity"/>
    <property type="evidence" value="ECO:0007669"/>
    <property type="project" value="UniProtKB-ARBA"/>
</dbReference>
<evidence type="ECO:0000256" key="10">
    <source>
        <dbReference type="ARBA" id="ARBA00034422"/>
    </source>
</evidence>
<feature type="transmembrane region" description="Helical" evidence="14">
    <location>
        <begin position="580"/>
        <end position="600"/>
    </location>
</feature>
<proteinExistence type="inferred from homology"/>
<comment type="catalytic activity">
    <reaction evidence="10">
        <text>L-lysine(in) = L-lysine(out)</text>
        <dbReference type="Rhea" id="RHEA:70935"/>
        <dbReference type="ChEBI" id="CHEBI:32551"/>
    </reaction>
</comment>
<feature type="transmembrane region" description="Helical" evidence="14">
    <location>
        <begin position="97"/>
        <end position="123"/>
    </location>
</feature>
<evidence type="ECO:0000256" key="8">
    <source>
        <dbReference type="ARBA" id="ARBA00023136"/>
    </source>
</evidence>
<feature type="transmembrane region" description="Helical" evidence="14">
    <location>
        <begin position="415"/>
        <end position="434"/>
    </location>
</feature>
<evidence type="ECO:0000256" key="9">
    <source>
        <dbReference type="ARBA" id="ARBA00023180"/>
    </source>
</evidence>
<feature type="transmembrane region" description="Helical" evidence="14">
    <location>
        <begin position="495"/>
        <end position="515"/>
    </location>
</feature>
<comment type="catalytic activity">
    <reaction evidence="11">
        <text>L-arginine(in) = L-arginine(out)</text>
        <dbReference type="Rhea" id="RHEA:32143"/>
        <dbReference type="ChEBI" id="CHEBI:32682"/>
    </reaction>
</comment>
<feature type="transmembrane region" description="Helical" evidence="14">
    <location>
        <begin position="252"/>
        <end position="272"/>
    </location>
</feature>
<evidence type="ECO:0000313" key="17">
    <source>
        <dbReference type="Proteomes" id="UP000265040"/>
    </source>
</evidence>
<comment type="catalytic activity">
    <reaction evidence="12">
        <text>L-ornithine(in) = L-ornithine(out)</text>
        <dbReference type="Rhea" id="RHEA:71199"/>
        <dbReference type="ChEBI" id="CHEBI:46911"/>
    </reaction>
</comment>
<sequence>MALEKLLRFGKQLLRVKVVNCNSEESRLCRCLNTFDLVALGVGSTLGAGVYVLAGAVARENSGPAIVLSFLIAALASVLAGLCYAEFGARVPKTGSAYLYSYVTVGELWAFITGWNLILSYIIGTSSVARAWSATFDELIGKHIENFCREYMSMNAPGILAEYPDMFAVFIIITLTGLLAFGVKESAMVNKVFTCINVLVLLFMVISGLVKGTLKNWQIDPEDILHPNYTSNSTVNLTDILPTKESLGVGGFMPFGVTGVLSGAATCFYAFVGFDCIATTGEEVKNPQRAIPIGIVSSLLICFVAYFCVSAALTLMMPYYLLDSNSPLPVAFKYVGWEGATYAVAVGSLCALSTSLLGSMFPLPRIIYAMARDGLLFSFLAHINERKSPITSTVTAGVMSAIMAFLFDLKDLVDLMSIGTLLAYTLVAACVLVLRYQPDQPSLVYHIANTQEEVELADGISVPSMGILPGVEERFSFRTVLFPQNPEPSTLSGSTVNICASAMGTLILTFSILAVQGGLALWNIAALSVIFMACLVLTFIIWRQPESKTKLSFKVPLLPFIPVISMFVNVYLMMQLDRGTWIRFSVWMALGLLIYFCYGIHHSTEAALVRASRDTEMSGFKRDHELEPMSPEKEAFLHDGINAREEDDRDL</sequence>
<evidence type="ECO:0000256" key="7">
    <source>
        <dbReference type="ARBA" id="ARBA00022989"/>
    </source>
</evidence>
<dbReference type="InterPro" id="IPR004755">
    <property type="entry name" value="Cat_AA_permease"/>
</dbReference>
<feature type="region of interest" description="Disordered" evidence="13">
    <location>
        <begin position="622"/>
        <end position="651"/>
    </location>
</feature>
<dbReference type="InterPro" id="IPR002293">
    <property type="entry name" value="AA/rel_permease1"/>
</dbReference>
<feature type="transmembrane region" description="Helical" evidence="14">
    <location>
        <begin position="293"/>
        <end position="322"/>
    </location>
</feature>
<dbReference type="Ensembl" id="ENSATET00000077669.1">
    <property type="protein sequence ID" value="ENSATEP00000075604.1"/>
    <property type="gene ID" value="ENSATEG00000021981.3"/>
</dbReference>
<evidence type="ECO:0000313" key="16">
    <source>
        <dbReference type="Ensembl" id="ENSATEP00000075604.1"/>
    </source>
</evidence>
<keyword evidence="5 14" id="KW-0812">Transmembrane</keyword>
<evidence type="ECO:0000256" key="11">
    <source>
        <dbReference type="ARBA" id="ARBA00034423"/>
    </source>
</evidence>
<evidence type="ECO:0000256" key="12">
    <source>
        <dbReference type="ARBA" id="ARBA00034450"/>
    </source>
</evidence>
<keyword evidence="6" id="KW-0029">Amino-acid transport</keyword>
<dbReference type="Pfam" id="PF13520">
    <property type="entry name" value="AA_permease_2"/>
    <property type="match status" value="1"/>
</dbReference>
<dbReference type="GO" id="GO:0015189">
    <property type="term" value="F:L-lysine transmembrane transporter activity"/>
    <property type="evidence" value="ECO:0007669"/>
    <property type="project" value="TreeGrafter"/>
</dbReference>
<dbReference type="GO" id="GO:0097638">
    <property type="term" value="P:L-arginine import across plasma membrane"/>
    <property type="evidence" value="ECO:0007669"/>
    <property type="project" value="TreeGrafter"/>
</dbReference>
<dbReference type="InterPro" id="IPR029485">
    <property type="entry name" value="CAT_C"/>
</dbReference>
<keyword evidence="7 14" id="KW-1133">Transmembrane helix</keyword>
<feature type="transmembrane region" description="Helical" evidence="14">
    <location>
        <begin position="166"/>
        <end position="183"/>
    </location>
</feature>
<comment type="similarity">
    <text evidence="2">Belongs to the amino acid-polyamine-organocation (APC) superfamily. Cationic amino acid transporter (CAT) (TC 2.A.3.3) family.</text>
</comment>
<keyword evidence="8 14" id="KW-0472">Membrane</keyword>
<organism evidence="16 17">
    <name type="scientific">Anabas testudineus</name>
    <name type="common">Climbing perch</name>
    <name type="synonym">Anthias testudineus</name>
    <dbReference type="NCBI Taxonomy" id="64144"/>
    <lineage>
        <taxon>Eukaryota</taxon>
        <taxon>Metazoa</taxon>
        <taxon>Chordata</taxon>
        <taxon>Craniata</taxon>
        <taxon>Vertebrata</taxon>
        <taxon>Euteleostomi</taxon>
        <taxon>Actinopterygii</taxon>
        <taxon>Neopterygii</taxon>
        <taxon>Teleostei</taxon>
        <taxon>Neoteleostei</taxon>
        <taxon>Acanthomorphata</taxon>
        <taxon>Anabantaria</taxon>
        <taxon>Anabantiformes</taxon>
        <taxon>Anabantoidei</taxon>
        <taxon>Anabantidae</taxon>
        <taxon>Anabas</taxon>
    </lineage>
</organism>
<comment type="subcellular location">
    <subcellularLocation>
        <location evidence="1">Cell membrane</location>
        <topology evidence="1">Multi-pass membrane protein</topology>
    </subcellularLocation>
</comment>
<keyword evidence="4" id="KW-1003">Cell membrane</keyword>
<evidence type="ECO:0000256" key="2">
    <source>
        <dbReference type="ARBA" id="ARBA00008572"/>
    </source>
</evidence>
<dbReference type="FunFam" id="1.20.1740.10:FF:000009">
    <property type="entry name" value="Low affinity cationic amino acid transporter 2"/>
    <property type="match status" value="1"/>
</dbReference>
<dbReference type="FunFam" id="1.20.1740.10:FF:000024">
    <property type="entry name" value="High affinity cationic amino acid transporter 1"/>
    <property type="match status" value="1"/>
</dbReference>
<keyword evidence="17" id="KW-1185">Reference proteome</keyword>
<keyword evidence="9" id="KW-0325">Glycoprotein</keyword>
<dbReference type="Gene3D" id="1.20.1740.10">
    <property type="entry name" value="Amino acid/polyamine transporter I"/>
    <property type="match status" value="2"/>
</dbReference>
<evidence type="ECO:0000256" key="6">
    <source>
        <dbReference type="ARBA" id="ARBA00022970"/>
    </source>
</evidence>
<dbReference type="AlphaFoldDB" id="A0AAQ6IJZ5"/>
<evidence type="ECO:0000256" key="3">
    <source>
        <dbReference type="ARBA" id="ARBA00022448"/>
    </source>
</evidence>
<evidence type="ECO:0000256" key="14">
    <source>
        <dbReference type="SAM" id="Phobius"/>
    </source>
</evidence>
<feature type="transmembrane region" description="Helical" evidence="14">
    <location>
        <begin position="64"/>
        <end position="85"/>
    </location>
</feature>
<evidence type="ECO:0000256" key="13">
    <source>
        <dbReference type="SAM" id="MobiDB-lite"/>
    </source>
</evidence>
<dbReference type="GO" id="GO:0005886">
    <property type="term" value="C:plasma membrane"/>
    <property type="evidence" value="ECO:0007669"/>
    <property type="project" value="UniProtKB-SubCell"/>
</dbReference>
<feature type="transmembrane region" description="Helical" evidence="14">
    <location>
        <begin position="192"/>
        <end position="210"/>
    </location>
</feature>
<dbReference type="NCBIfam" id="TIGR00906">
    <property type="entry name" value="2A0303"/>
    <property type="match status" value="1"/>
</dbReference>
<dbReference type="Proteomes" id="UP000265040">
    <property type="component" value="Chromosome 14"/>
</dbReference>
<evidence type="ECO:0000256" key="1">
    <source>
        <dbReference type="ARBA" id="ARBA00004651"/>
    </source>
</evidence>
<dbReference type="CTD" id="559627"/>
<dbReference type="PIRSF" id="PIRSF006060">
    <property type="entry name" value="AA_transporter"/>
    <property type="match status" value="1"/>
</dbReference>
<reference evidence="16 17" key="1">
    <citation type="submission" date="2021-04" db="EMBL/GenBank/DDBJ databases">
        <authorList>
            <consortium name="Wellcome Sanger Institute Data Sharing"/>
        </authorList>
    </citation>
    <scope>NUCLEOTIDE SEQUENCE [LARGE SCALE GENOMIC DNA]</scope>
</reference>
<keyword evidence="3" id="KW-0813">Transport</keyword>
<evidence type="ECO:0000256" key="5">
    <source>
        <dbReference type="ARBA" id="ARBA00022692"/>
    </source>
</evidence>
<protein>
    <recommendedName>
        <fullName evidence="15">Cationic amino acid transporter C-terminal domain-containing protein</fullName>
    </recommendedName>
</protein>